<name>A0A0F9DQQ6_9ZZZZ</name>
<organism evidence="1">
    <name type="scientific">marine sediment metagenome</name>
    <dbReference type="NCBI Taxonomy" id="412755"/>
    <lineage>
        <taxon>unclassified sequences</taxon>
        <taxon>metagenomes</taxon>
        <taxon>ecological metagenomes</taxon>
    </lineage>
</organism>
<proteinExistence type="predicted"/>
<accession>A0A0F9DQQ6</accession>
<sequence length="46" mass="5214">MGERTVTGREIVEAARVYLGVRWGHQGRAVGDRHRRIDCVGLLYCT</sequence>
<feature type="non-terminal residue" evidence="1">
    <location>
        <position position="46"/>
    </location>
</feature>
<evidence type="ECO:0000313" key="1">
    <source>
        <dbReference type="EMBL" id="KKL64049.1"/>
    </source>
</evidence>
<protein>
    <recommendedName>
        <fullName evidence="2">NlpC/P60 domain-containing protein</fullName>
    </recommendedName>
</protein>
<gene>
    <name evidence="1" type="ORF">LCGC14_2169010</name>
</gene>
<comment type="caution">
    <text evidence="1">The sequence shown here is derived from an EMBL/GenBank/DDBJ whole genome shotgun (WGS) entry which is preliminary data.</text>
</comment>
<dbReference type="EMBL" id="LAZR01027965">
    <property type="protein sequence ID" value="KKL64049.1"/>
    <property type="molecule type" value="Genomic_DNA"/>
</dbReference>
<evidence type="ECO:0008006" key="2">
    <source>
        <dbReference type="Google" id="ProtNLM"/>
    </source>
</evidence>
<reference evidence="1" key="1">
    <citation type="journal article" date="2015" name="Nature">
        <title>Complex archaea that bridge the gap between prokaryotes and eukaryotes.</title>
        <authorList>
            <person name="Spang A."/>
            <person name="Saw J.H."/>
            <person name="Jorgensen S.L."/>
            <person name="Zaremba-Niedzwiedzka K."/>
            <person name="Martijn J."/>
            <person name="Lind A.E."/>
            <person name="van Eijk R."/>
            <person name="Schleper C."/>
            <person name="Guy L."/>
            <person name="Ettema T.J."/>
        </authorList>
    </citation>
    <scope>NUCLEOTIDE SEQUENCE</scope>
</reference>
<dbReference type="AlphaFoldDB" id="A0A0F9DQQ6"/>